<protein>
    <submittedName>
        <fullName evidence="1">Uncharacterized protein</fullName>
    </submittedName>
</protein>
<organism evidence="1">
    <name type="scientific">Oryza brachyantha</name>
    <name type="common">malo sina</name>
    <dbReference type="NCBI Taxonomy" id="4533"/>
    <lineage>
        <taxon>Eukaryota</taxon>
        <taxon>Viridiplantae</taxon>
        <taxon>Streptophyta</taxon>
        <taxon>Embryophyta</taxon>
        <taxon>Tracheophyta</taxon>
        <taxon>Spermatophyta</taxon>
        <taxon>Magnoliopsida</taxon>
        <taxon>Liliopsida</taxon>
        <taxon>Poales</taxon>
        <taxon>Poaceae</taxon>
        <taxon>BOP clade</taxon>
        <taxon>Oryzoideae</taxon>
        <taxon>Oryzeae</taxon>
        <taxon>Oryzinae</taxon>
        <taxon>Oryza</taxon>
    </lineage>
</organism>
<evidence type="ECO:0000313" key="1">
    <source>
        <dbReference type="EnsemblPlants" id="OB04G11750.1"/>
    </source>
</evidence>
<reference evidence="1" key="1">
    <citation type="journal article" date="2013" name="Nat. Commun.">
        <title>Whole-genome sequencing of Oryza brachyantha reveals mechanisms underlying Oryza genome evolution.</title>
        <authorList>
            <person name="Chen J."/>
            <person name="Huang Q."/>
            <person name="Gao D."/>
            <person name="Wang J."/>
            <person name="Lang Y."/>
            <person name="Liu T."/>
            <person name="Li B."/>
            <person name="Bai Z."/>
            <person name="Luis Goicoechea J."/>
            <person name="Liang C."/>
            <person name="Chen C."/>
            <person name="Zhang W."/>
            <person name="Sun S."/>
            <person name="Liao Y."/>
            <person name="Zhang X."/>
            <person name="Yang L."/>
            <person name="Song C."/>
            <person name="Wang M."/>
            <person name="Shi J."/>
            <person name="Liu G."/>
            <person name="Liu J."/>
            <person name="Zhou H."/>
            <person name="Zhou W."/>
            <person name="Yu Q."/>
            <person name="An N."/>
            <person name="Chen Y."/>
            <person name="Cai Q."/>
            <person name="Wang B."/>
            <person name="Liu B."/>
            <person name="Min J."/>
            <person name="Huang Y."/>
            <person name="Wu H."/>
            <person name="Li Z."/>
            <person name="Zhang Y."/>
            <person name="Yin Y."/>
            <person name="Song W."/>
            <person name="Jiang J."/>
            <person name="Jackson S.A."/>
            <person name="Wing R.A."/>
            <person name="Wang J."/>
            <person name="Chen M."/>
        </authorList>
    </citation>
    <scope>NUCLEOTIDE SEQUENCE [LARGE SCALE GENOMIC DNA]</scope>
    <source>
        <strain evidence="1">cv. IRGC 101232</strain>
    </source>
</reference>
<dbReference type="EnsemblPlants" id="OB04G11750.1">
    <property type="protein sequence ID" value="OB04G11750.1"/>
    <property type="gene ID" value="OB04G11750"/>
</dbReference>
<sequence length="110" mass="11877">MGSGAGAAADGVERWTGPQQPLRCFALQIWGDGAAAVRSSRRTGAVADGVARADWGGSGWRCAGRRGWRTTSRRGGRRWRGRRMQGLEPALASARTRLLPRLHAPNLARE</sequence>
<dbReference type="Gramene" id="OB04G11750.1">
    <property type="protein sequence ID" value="OB04G11750.1"/>
    <property type="gene ID" value="OB04G11750"/>
</dbReference>
<dbReference type="HOGENOM" id="CLU_2174882_0_0_1"/>
<name>J3LVK0_ORYBR</name>
<proteinExistence type="predicted"/>
<dbReference type="AlphaFoldDB" id="J3LVK0"/>
<reference evidence="1" key="2">
    <citation type="submission" date="2013-04" db="UniProtKB">
        <authorList>
            <consortium name="EnsemblPlants"/>
        </authorList>
    </citation>
    <scope>IDENTIFICATION</scope>
</reference>
<dbReference type="Proteomes" id="UP000006038">
    <property type="component" value="Chromosome 4"/>
</dbReference>
<evidence type="ECO:0000313" key="2">
    <source>
        <dbReference type="Proteomes" id="UP000006038"/>
    </source>
</evidence>
<keyword evidence="2" id="KW-1185">Reference proteome</keyword>
<accession>J3LVK0</accession>